<feature type="compositionally biased region" description="Basic and acidic residues" evidence="1">
    <location>
        <begin position="424"/>
        <end position="438"/>
    </location>
</feature>
<sequence length="573" mass="66788">MLGGQKTEGEEGGESKQGWRDEDLGRLESRNTRKGMEGSVDAEGESRERDGAVSSPSSSSVDVLWLQRTDRESSLQSGISTESLQEQFAAFHLKRGITDPATDRESESKVRAPTVLVDDWLQYKKTHLGWRQKKWGYLDFIDKVSHSRLKEGFRFLQRGRVVVTDRLHGHLLCVLLGKPHVVLDNSYGKVRNYVKTWSSTLSPRVMRIAASAQEAVAVAFELLGLLNGEQGADQSAFMGHRKGDVKGVPSKGRHRRRDEETAAHEKEKGTRSKRRRHRDEERAAHEKEKGTRPKRRRHRDEKPAACEEEKGTRSKRRHHKNEETAAREKEKGTRPKRRRHRDEKPAACEKEKGTRSKYRRHKNEETAAREKEKGTRPRHHRQRDEKPAAREKEKGTRPKRRRHRDEKPAACEEEKETRPRHHRQRDEKPAAREKEKGTRPKRRRHRDEKPVACEEEKGTRPRHHRQRDEETAAREEEKGACCSEQQGRYLHCQHQEQQRHHPRYGQKEKEREKRRPCHEGDNTLLSFFERCWLEGGQKDFGGDPHGFAVPDAHPSLQQQQQQEKQREIVLIPS</sequence>
<protein>
    <recommendedName>
        <fullName evidence="2">Polysaccharide pyruvyl transferase domain-containing protein</fullName>
    </recommendedName>
</protein>
<feature type="domain" description="Polysaccharide pyruvyl transferase" evidence="2">
    <location>
        <begin position="150"/>
        <end position="187"/>
    </location>
</feature>
<evidence type="ECO:0000313" key="3">
    <source>
        <dbReference type="EMBL" id="CUC09356.1"/>
    </source>
</evidence>
<evidence type="ECO:0000256" key="1">
    <source>
        <dbReference type="SAM" id="MobiDB-lite"/>
    </source>
</evidence>
<feature type="compositionally biased region" description="Basic and acidic residues" evidence="1">
    <location>
        <begin position="466"/>
        <end position="478"/>
    </location>
</feature>
<feature type="compositionally biased region" description="Basic and acidic residues" evidence="1">
    <location>
        <begin position="342"/>
        <end position="354"/>
    </location>
</feature>
<feature type="compositionally biased region" description="Basic and acidic residues" evidence="1">
    <location>
        <begin position="257"/>
        <end position="270"/>
    </location>
</feature>
<dbReference type="EMBL" id="CDMZ01000642">
    <property type="protein sequence ID" value="CUC09356.1"/>
    <property type="molecule type" value="Genomic_DNA"/>
</dbReference>
<feature type="region of interest" description="Disordered" evidence="1">
    <location>
        <begin position="236"/>
        <end position="478"/>
    </location>
</feature>
<gene>
    <name evidence="3" type="ORF">Cvel_18831.t2.CR1</name>
</gene>
<feature type="compositionally biased region" description="Basic and acidic residues" evidence="1">
    <location>
        <begin position="300"/>
        <end position="312"/>
    </location>
</feature>
<feature type="region of interest" description="Disordered" evidence="1">
    <location>
        <begin position="1"/>
        <end position="58"/>
    </location>
</feature>
<dbReference type="Pfam" id="PF04230">
    <property type="entry name" value="PS_pyruv_trans"/>
    <property type="match status" value="1"/>
</dbReference>
<dbReference type="VEuPathDB" id="CryptoDB:Cvel_18831"/>
<feature type="compositionally biased region" description="Basic and acidic residues" evidence="1">
    <location>
        <begin position="447"/>
        <end position="459"/>
    </location>
</feature>
<evidence type="ECO:0000259" key="2">
    <source>
        <dbReference type="Pfam" id="PF04230"/>
    </source>
</evidence>
<name>A0A0K6S6T0_9ALVE</name>
<accession>A0A0K6S6T0</accession>
<reference evidence="3" key="1">
    <citation type="submission" date="2014-11" db="EMBL/GenBank/DDBJ databases">
        <title>Molecular phylogeny of cliff fern family Woodsiaceae with morphological implications.</title>
        <authorList>
            <person name="Shao Y.-Z."/>
            <person name="Wei R."/>
            <person name="Zhang X.-C."/>
        </authorList>
    </citation>
    <scope>NUCLEOTIDE SEQUENCE</scope>
</reference>
<proteinExistence type="predicted"/>
<dbReference type="AlphaFoldDB" id="A0A0K6S6T0"/>
<feature type="compositionally biased region" description="Basic and acidic residues" evidence="1">
    <location>
        <begin position="278"/>
        <end position="291"/>
    </location>
</feature>
<feature type="compositionally biased region" description="Basic and acidic residues" evidence="1">
    <location>
        <begin position="382"/>
        <end position="396"/>
    </location>
</feature>
<feature type="compositionally biased region" description="Basic and acidic residues" evidence="1">
    <location>
        <begin position="320"/>
        <end position="333"/>
    </location>
</feature>
<organism evidence="3">
    <name type="scientific">Chromera velia CCMP2878</name>
    <dbReference type="NCBI Taxonomy" id="1169474"/>
    <lineage>
        <taxon>Eukaryota</taxon>
        <taxon>Sar</taxon>
        <taxon>Alveolata</taxon>
        <taxon>Colpodellida</taxon>
        <taxon>Chromeraceae</taxon>
        <taxon>Chromera</taxon>
    </lineage>
</organism>
<feature type="region of interest" description="Disordered" evidence="1">
    <location>
        <begin position="541"/>
        <end position="573"/>
    </location>
</feature>
<feature type="compositionally biased region" description="Basic and acidic residues" evidence="1">
    <location>
        <begin position="493"/>
        <end position="517"/>
    </location>
</feature>
<feature type="compositionally biased region" description="Basic and acidic residues" evidence="1">
    <location>
        <begin position="362"/>
        <end position="375"/>
    </location>
</feature>
<feature type="compositionally biased region" description="Basic and acidic residues" evidence="1">
    <location>
        <begin position="405"/>
        <end position="417"/>
    </location>
</feature>
<feature type="compositionally biased region" description="Basic and acidic residues" evidence="1">
    <location>
        <begin position="7"/>
        <end position="36"/>
    </location>
</feature>
<dbReference type="InterPro" id="IPR007345">
    <property type="entry name" value="Polysacch_pyruvyl_Trfase"/>
</dbReference>
<feature type="region of interest" description="Disordered" evidence="1">
    <location>
        <begin position="492"/>
        <end position="517"/>
    </location>
</feature>